<feature type="region of interest" description="Disordered" evidence="1">
    <location>
        <begin position="26"/>
        <end position="47"/>
    </location>
</feature>
<protein>
    <submittedName>
        <fullName evidence="2">Uncharacterized protein</fullName>
    </submittedName>
</protein>
<dbReference type="Proteomes" id="UP000014062">
    <property type="component" value="Chromosome"/>
</dbReference>
<evidence type="ECO:0000313" key="2">
    <source>
        <dbReference type="EMBL" id="EOY46549.1"/>
    </source>
</evidence>
<gene>
    <name evidence="2" type="ORF">SLI_1834</name>
</gene>
<accession>A0A7U9DM77</accession>
<sequence>MRQYAHRLDLFGEPLGARGGVVGPEEEFRGAGDAVGGVRTQARSPRR</sequence>
<evidence type="ECO:0000313" key="3">
    <source>
        <dbReference type="Proteomes" id="UP000014062"/>
    </source>
</evidence>
<dbReference type="EMBL" id="CM001889">
    <property type="protein sequence ID" value="EOY46549.1"/>
    <property type="molecule type" value="Genomic_DNA"/>
</dbReference>
<name>A0A7U9DM77_STRLI</name>
<proteinExistence type="predicted"/>
<evidence type="ECO:0000256" key="1">
    <source>
        <dbReference type="SAM" id="MobiDB-lite"/>
    </source>
</evidence>
<reference evidence="3" key="1">
    <citation type="journal article" date="2013" name="Genome Biol. Evol.">
        <title>The genome sequence of Streptomyces lividans 66 reveals a novel tRNA-dependent peptide biosynthetic system within a metal-related genomic island.</title>
        <authorList>
            <person name="Cruz-Morales P."/>
            <person name="Vijgenboom E."/>
            <person name="Iruegas-Bocardo F."/>
            <person name="Girard G."/>
            <person name="Yanez-Guerra L.A."/>
            <person name="Ramos-Aboites H.E."/>
            <person name="Pernodet J.L."/>
            <person name="Anne J."/>
            <person name="van Wezel G.P."/>
            <person name="Barona-Gomez F."/>
        </authorList>
    </citation>
    <scope>NUCLEOTIDE SEQUENCE [LARGE SCALE GENOMIC DNA]</scope>
    <source>
        <strain evidence="3">1326</strain>
    </source>
</reference>
<dbReference type="AlphaFoldDB" id="A0A7U9DM77"/>
<organism evidence="2 3">
    <name type="scientific">Streptomyces lividans 1326</name>
    <dbReference type="NCBI Taxonomy" id="1200984"/>
    <lineage>
        <taxon>Bacteria</taxon>
        <taxon>Bacillati</taxon>
        <taxon>Actinomycetota</taxon>
        <taxon>Actinomycetes</taxon>
        <taxon>Kitasatosporales</taxon>
        <taxon>Streptomycetaceae</taxon>
        <taxon>Streptomyces</taxon>
    </lineage>
</organism>